<dbReference type="STRING" id="23.BEL05_16435"/>
<sequence>MCCKGRGQPNMQWLAIHYPNWLLQYQSYHQGLAPAQPVALYCRQSSQLLSVSDSAVEVGLKPGQSVATAQALSSDLQLIAYEVAMSIEAADWLCHWSYDYSARVVPLTCQHHSNLGMDLHVPDTLLLEVGSMARVFSGLPQLLEQYATQAQEYSLQWQLALGDNPLGTALLAHSAPHYVAPQSDKKSDASYFQAAQQLATGHHIKALAALPVNVLPIALELQLACENMGLTHLESLFALPRAELGERFGDELLQLLAKLTGQLPQPLAFYEPPECYQHKLILSYEVEHIEGLLFPLGRMLSELASYLLRHQRAVLCLRLNFEYRDKALVPLMLTINYPFAEHRSDGLLKLCRLQLERIVLSSPVVSIALQLQESVVLTFTPSEWWQGNTQDEGSTRLLATLVAKLGHESVKGIACVAARLPEASWQSQPLALGRSETLCAESRASYQGKTVAIKQQRQRAGQVVQGIHDGRFRPTWLLKQAEPIALTDVRLLKGPERIASDWHAVGTHRDYYIAQHKDGGLCWVYREVNGIFLHGWFS</sequence>
<dbReference type="GO" id="GO:0006281">
    <property type="term" value="P:DNA repair"/>
    <property type="evidence" value="ECO:0007669"/>
    <property type="project" value="TreeGrafter"/>
</dbReference>
<accession>A0A1E5IZ28</accession>
<dbReference type="AlphaFoldDB" id="A0A1E5IZ28"/>
<name>A0A1E5IZ28_SHECO</name>
<evidence type="ECO:0000256" key="1">
    <source>
        <dbReference type="ARBA" id="ARBA00022763"/>
    </source>
</evidence>
<evidence type="ECO:0000313" key="3">
    <source>
        <dbReference type="Proteomes" id="UP000095230"/>
    </source>
</evidence>
<dbReference type="CDD" id="cd03468">
    <property type="entry name" value="PolY_like"/>
    <property type="match status" value="1"/>
</dbReference>
<evidence type="ECO:0000313" key="2">
    <source>
        <dbReference type="EMBL" id="OEG75810.1"/>
    </source>
</evidence>
<dbReference type="EMBL" id="MCBT01000001">
    <property type="protein sequence ID" value="OEG75810.1"/>
    <property type="molecule type" value="Genomic_DNA"/>
</dbReference>
<protein>
    <recommendedName>
        <fullName evidence="4">UmuC domain-containing protein</fullName>
    </recommendedName>
</protein>
<dbReference type="InterPro" id="IPR043502">
    <property type="entry name" value="DNA/RNA_pol_sf"/>
</dbReference>
<dbReference type="PANTHER" id="PTHR35369">
    <property type="entry name" value="BLR3025 PROTEIN-RELATED"/>
    <property type="match status" value="1"/>
</dbReference>
<proteinExistence type="predicted"/>
<dbReference type="PANTHER" id="PTHR35369:SF2">
    <property type="entry name" value="BLR3025 PROTEIN"/>
    <property type="match status" value="1"/>
</dbReference>
<dbReference type="Proteomes" id="UP000095230">
    <property type="component" value="Unassembled WGS sequence"/>
</dbReference>
<evidence type="ECO:0008006" key="4">
    <source>
        <dbReference type="Google" id="ProtNLM"/>
    </source>
</evidence>
<dbReference type="SUPFAM" id="SSF56672">
    <property type="entry name" value="DNA/RNA polymerases"/>
    <property type="match status" value="1"/>
</dbReference>
<dbReference type="InterPro" id="IPR050356">
    <property type="entry name" value="SulA_CellDiv_inhibitor"/>
</dbReference>
<reference evidence="2 3" key="1">
    <citation type="submission" date="2016-07" db="EMBL/GenBank/DDBJ databases">
        <title>Whole-genome of two Shewanella species isolated from a digestive organ of sea cucumber Apostichopus japonicus Selenka 1867.</title>
        <authorList>
            <person name="Hong H.-H."/>
            <person name="Choi H."/>
            <person name="Cheon S."/>
            <person name="Oh J.-S."/>
            <person name="Lee H.-G."/>
            <person name="Park C."/>
        </authorList>
    </citation>
    <scope>NUCLEOTIDE SEQUENCE [LARGE SCALE GENOMIC DNA]</scope>
    <source>
        <strain evidence="2 3">CSB03KR</strain>
    </source>
</reference>
<keyword evidence="1" id="KW-0227">DNA damage</keyword>
<gene>
    <name evidence="2" type="ORF">BEL05_16435</name>
</gene>
<comment type="caution">
    <text evidence="2">The sequence shown here is derived from an EMBL/GenBank/DDBJ whole genome shotgun (WGS) entry which is preliminary data.</text>
</comment>
<organism evidence="2 3">
    <name type="scientific">Shewanella colwelliana</name>
    <name type="common">Alteromonas colwelliana</name>
    <dbReference type="NCBI Taxonomy" id="23"/>
    <lineage>
        <taxon>Bacteria</taxon>
        <taxon>Pseudomonadati</taxon>
        <taxon>Pseudomonadota</taxon>
        <taxon>Gammaproteobacteria</taxon>
        <taxon>Alteromonadales</taxon>
        <taxon>Shewanellaceae</taxon>
        <taxon>Shewanella</taxon>
    </lineage>
</organism>